<reference evidence="3 4" key="1">
    <citation type="submission" date="2018-11" db="EMBL/GenBank/DDBJ databases">
        <authorList>
            <person name="Li F."/>
        </authorList>
    </citation>
    <scope>NUCLEOTIDE SEQUENCE [LARGE SCALE GENOMIC DNA]</scope>
    <source>
        <strain evidence="3 4">Gsoil 097</strain>
    </source>
</reference>
<dbReference type="PANTHER" id="PTHR43329">
    <property type="entry name" value="EPOXIDE HYDROLASE"/>
    <property type="match status" value="1"/>
</dbReference>
<dbReference type="Pfam" id="PF12697">
    <property type="entry name" value="Abhydrolase_6"/>
    <property type="match status" value="1"/>
</dbReference>
<gene>
    <name evidence="3" type="ORF">EFK50_13745</name>
</gene>
<evidence type="ECO:0000313" key="4">
    <source>
        <dbReference type="Proteomes" id="UP000267128"/>
    </source>
</evidence>
<evidence type="ECO:0000256" key="1">
    <source>
        <dbReference type="ARBA" id="ARBA00022801"/>
    </source>
</evidence>
<dbReference type="InterPro" id="IPR000073">
    <property type="entry name" value="AB_hydrolase_1"/>
</dbReference>
<feature type="domain" description="AB hydrolase-1" evidence="2">
    <location>
        <begin position="15"/>
        <end position="269"/>
    </location>
</feature>
<evidence type="ECO:0000313" key="3">
    <source>
        <dbReference type="EMBL" id="RNL63376.1"/>
    </source>
</evidence>
<comment type="caution">
    <text evidence="3">The sequence shown here is derived from an EMBL/GenBank/DDBJ whole genome shotgun (WGS) entry which is preliminary data.</text>
</comment>
<dbReference type="Proteomes" id="UP000267128">
    <property type="component" value="Unassembled WGS sequence"/>
</dbReference>
<accession>A0A3N0CK26</accession>
<proteinExistence type="predicted"/>
<dbReference type="GO" id="GO:0016787">
    <property type="term" value="F:hydrolase activity"/>
    <property type="evidence" value="ECO:0007669"/>
    <property type="project" value="UniProtKB-KW"/>
</dbReference>
<evidence type="ECO:0000259" key="2">
    <source>
        <dbReference type="Pfam" id="PF12697"/>
    </source>
</evidence>
<dbReference type="SUPFAM" id="SSF53474">
    <property type="entry name" value="alpha/beta-Hydrolases"/>
    <property type="match status" value="1"/>
</dbReference>
<dbReference type="Gene3D" id="3.40.50.1820">
    <property type="entry name" value="alpha/beta hydrolase"/>
    <property type="match status" value="1"/>
</dbReference>
<dbReference type="OrthoDB" id="2987348at2"/>
<name>A0A3N0CK26_9ACTN</name>
<keyword evidence="1 3" id="KW-0378">Hydrolase</keyword>
<sequence>MDVDYFELGSGPLALCIHGFPDTPHTWRHLMPRLADAGFRVVAPYLRGYNADLPPDGGYQVGAMVSDAIGLHEALGGDGDAVIVGSDMGALATYGAIDLAPDRWKRAVTMAAAPHGVLADAFLDYDMIRRIYYIFMLQTDTADAILERDPYGWLKSIWDYFSAGYDSTEDMEYLQQTLAKPENLWAATRGIFKARLNADYHLEKYAAEQAAGDGPFQVPIRYLHGTDDGVFPARLAKAADGALGEHGELKFIDGVGHFLHLEKPEVVNDLVVEWVTAGSA</sequence>
<dbReference type="EMBL" id="RJSE01000007">
    <property type="protein sequence ID" value="RNL63376.1"/>
    <property type="molecule type" value="Genomic_DNA"/>
</dbReference>
<dbReference type="InterPro" id="IPR000639">
    <property type="entry name" value="Epox_hydrolase-like"/>
</dbReference>
<protein>
    <submittedName>
        <fullName evidence="3">Alpha/beta hydrolase</fullName>
    </submittedName>
</protein>
<dbReference type="PRINTS" id="PR00412">
    <property type="entry name" value="EPOXHYDRLASE"/>
</dbReference>
<keyword evidence="4" id="KW-1185">Reference proteome</keyword>
<dbReference type="AlphaFoldDB" id="A0A3N0CK26"/>
<dbReference type="InterPro" id="IPR029058">
    <property type="entry name" value="AB_hydrolase_fold"/>
</dbReference>
<organism evidence="3 4">
    <name type="scientific">Nocardioides marmoriginsengisoli</name>
    <dbReference type="NCBI Taxonomy" id="661483"/>
    <lineage>
        <taxon>Bacteria</taxon>
        <taxon>Bacillati</taxon>
        <taxon>Actinomycetota</taxon>
        <taxon>Actinomycetes</taxon>
        <taxon>Propionibacteriales</taxon>
        <taxon>Nocardioidaceae</taxon>
        <taxon>Nocardioides</taxon>
    </lineage>
</organism>